<reference evidence="1" key="1">
    <citation type="submission" date="2022-08" db="EMBL/GenBank/DDBJ databases">
        <title>Genome Sequence of Lecanicillium fungicola.</title>
        <authorList>
            <person name="Buettner E."/>
        </authorList>
    </citation>
    <scope>NUCLEOTIDE SEQUENCE</scope>
    <source>
        <strain evidence="1">Babe33</strain>
    </source>
</reference>
<gene>
    <name evidence="1" type="ORF">NQ176_g2124</name>
</gene>
<comment type="caution">
    <text evidence="1">The sequence shown here is derived from an EMBL/GenBank/DDBJ whole genome shotgun (WGS) entry which is preliminary data.</text>
</comment>
<proteinExistence type="predicted"/>
<dbReference type="Proteomes" id="UP001143910">
    <property type="component" value="Unassembled WGS sequence"/>
</dbReference>
<organism evidence="1 2">
    <name type="scientific">Zarea fungicola</name>
    <dbReference type="NCBI Taxonomy" id="93591"/>
    <lineage>
        <taxon>Eukaryota</taxon>
        <taxon>Fungi</taxon>
        <taxon>Dikarya</taxon>
        <taxon>Ascomycota</taxon>
        <taxon>Pezizomycotina</taxon>
        <taxon>Sordariomycetes</taxon>
        <taxon>Hypocreomycetidae</taxon>
        <taxon>Hypocreales</taxon>
        <taxon>Cordycipitaceae</taxon>
        <taxon>Zarea</taxon>
    </lineage>
</organism>
<evidence type="ECO:0000313" key="2">
    <source>
        <dbReference type="Proteomes" id="UP001143910"/>
    </source>
</evidence>
<keyword evidence="2" id="KW-1185">Reference proteome</keyword>
<accession>A0ACC1NQD3</accession>
<name>A0ACC1NQD3_9HYPO</name>
<dbReference type="EMBL" id="JANJQO010000140">
    <property type="protein sequence ID" value="KAJ2981284.1"/>
    <property type="molecule type" value="Genomic_DNA"/>
</dbReference>
<protein>
    <submittedName>
        <fullName evidence="1">Uncharacterized protein</fullName>
    </submittedName>
</protein>
<sequence>MVAPTPDSATEVGSIGSRNKTTVDHTPAPESVLDEKHDLDEKPHIDEQGDKTLAENAADDAVKKDTLVDDEDGVEYPVAWKLGLITIALCLSVFCVALDNTIIATAIPRITDQFKAVEDIGWYGAAYLLTTCAVQLIYGKLYTFYSVKWVYLFAIFLFEVGSVVCGATPTSVGLIIGRAIAGLGAAGIFSAPVYMGLIGAVYGLASVAGPLMGGAFTDKVTWRWCFYINLPFGGVTAFFIIIFLHLPDTRGQLKNSTIKEQLISFDLEGTFAFIPGIVSLLLALQWGGGRYPWSNGRIIGLFVVFGVLISAFVAIQIYKKDRATVPPRIFMDRTVWACSAFVVCLGAAFFIMVYYLPIWFQSIQGSSAVNSGIKTPSATTRRS</sequence>
<evidence type="ECO:0000313" key="1">
    <source>
        <dbReference type="EMBL" id="KAJ2981284.1"/>
    </source>
</evidence>